<protein>
    <submittedName>
        <fullName evidence="2">Uncharacterized protein</fullName>
    </submittedName>
</protein>
<dbReference type="EMBL" id="BK057792">
    <property type="protein sequence ID" value="DAE92014.1"/>
    <property type="molecule type" value="Genomic_DNA"/>
</dbReference>
<keyword evidence="1" id="KW-0472">Membrane</keyword>
<sequence length="47" mass="5358">MVVCSVVIVMAVLKLRRRFLKMISVLKLCLVGIVGLLRQQKLLLYSL</sequence>
<keyword evidence="1" id="KW-1133">Transmembrane helix</keyword>
<evidence type="ECO:0000256" key="1">
    <source>
        <dbReference type="SAM" id="Phobius"/>
    </source>
</evidence>
<organism evidence="2">
    <name type="scientific">Podoviridae sp. ctXdu7</name>
    <dbReference type="NCBI Taxonomy" id="2827618"/>
    <lineage>
        <taxon>Viruses</taxon>
        <taxon>Duplodnaviria</taxon>
        <taxon>Heunggongvirae</taxon>
        <taxon>Uroviricota</taxon>
        <taxon>Caudoviricetes</taxon>
    </lineage>
</organism>
<accession>A0A8S5RRD0</accession>
<evidence type="ECO:0000313" key="2">
    <source>
        <dbReference type="EMBL" id="DAE92014.1"/>
    </source>
</evidence>
<feature type="transmembrane region" description="Helical" evidence="1">
    <location>
        <begin position="19"/>
        <end position="37"/>
    </location>
</feature>
<reference evidence="2" key="1">
    <citation type="journal article" date="2021" name="Proc. Natl. Acad. Sci. U.S.A.">
        <title>A Catalog of Tens of Thousands of Viruses from Human Metagenomes Reveals Hidden Associations with Chronic Diseases.</title>
        <authorList>
            <person name="Tisza M.J."/>
            <person name="Buck C.B."/>
        </authorList>
    </citation>
    <scope>NUCLEOTIDE SEQUENCE</scope>
    <source>
        <strain evidence="2">CtXdu7</strain>
    </source>
</reference>
<proteinExistence type="predicted"/>
<keyword evidence="1" id="KW-0812">Transmembrane</keyword>
<name>A0A8S5RRD0_9CAUD</name>